<reference evidence="2" key="1">
    <citation type="journal article" date="2010" name="Science">
        <title>Plasticity of animal genome architecture unmasked by rapid evolution of a pelagic tunicate.</title>
        <authorList>
            <person name="Denoeud F."/>
            <person name="Henriet S."/>
            <person name="Mungpakdee S."/>
            <person name="Aury J.M."/>
            <person name="Da Silva C."/>
            <person name="Brinkmann H."/>
            <person name="Mikhaleva J."/>
            <person name="Olsen L.C."/>
            <person name="Jubin C."/>
            <person name="Canestro C."/>
            <person name="Bouquet J.M."/>
            <person name="Danks G."/>
            <person name="Poulain J."/>
            <person name="Campsteijn C."/>
            <person name="Adamski M."/>
            <person name="Cross I."/>
            <person name="Yadetie F."/>
            <person name="Muffato M."/>
            <person name="Louis A."/>
            <person name="Butcher S."/>
            <person name="Tsagkogeorga G."/>
            <person name="Konrad A."/>
            <person name="Singh S."/>
            <person name="Jensen M.F."/>
            <person name="Cong E.H."/>
            <person name="Eikeseth-Otteraa H."/>
            <person name="Noel B."/>
            <person name="Anthouard V."/>
            <person name="Porcel B.M."/>
            <person name="Kachouri-Lafond R."/>
            <person name="Nishino A."/>
            <person name="Ugolini M."/>
            <person name="Chourrout P."/>
            <person name="Nishida H."/>
            <person name="Aasland R."/>
            <person name="Huzurbazar S."/>
            <person name="Westhof E."/>
            <person name="Delsuc F."/>
            <person name="Lehrach H."/>
            <person name="Reinhardt R."/>
            <person name="Weissenbach J."/>
            <person name="Roy S.W."/>
            <person name="Artiguenave F."/>
            <person name="Postlethwait J.H."/>
            <person name="Manak J.R."/>
            <person name="Thompson E.M."/>
            <person name="Jaillon O."/>
            <person name="Du Pasquier L."/>
            <person name="Boudinot P."/>
            <person name="Liberles D.A."/>
            <person name="Volff J.N."/>
            <person name="Philippe H."/>
            <person name="Lenhard B."/>
            <person name="Roest Crollius H."/>
            <person name="Wincker P."/>
            <person name="Chourrout D."/>
        </authorList>
    </citation>
    <scope>NUCLEOTIDE SEQUENCE [LARGE SCALE GENOMIC DNA]</scope>
</reference>
<dbReference type="Proteomes" id="UP000011014">
    <property type="component" value="Unassembled WGS sequence"/>
</dbReference>
<gene>
    <name evidence="2" type="ORF">GSOID_T00027521001</name>
</gene>
<organism evidence="2">
    <name type="scientific">Oikopleura dioica</name>
    <name type="common">Tunicate</name>
    <dbReference type="NCBI Taxonomy" id="34765"/>
    <lineage>
        <taxon>Eukaryota</taxon>
        <taxon>Metazoa</taxon>
        <taxon>Chordata</taxon>
        <taxon>Tunicata</taxon>
        <taxon>Appendicularia</taxon>
        <taxon>Copelata</taxon>
        <taxon>Oikopleuridae</taxon>
        <taxon>Oikopleura</taxon>
    </lineage>
</organism>
<evidence type="ECO:0000256" key="1">
    <source>
        <dbReference type="SAM" id="MobiDB-lite"/>
    </source>
</evidence>
<dbReference type="AlphaFoldDB" id="E4YJN0"/>
<protein>
    <submittedName>
        <fullName evidence="2">Uncharacterized protein</fullName>
    </submittedName>
</protein>
<evidence type="ECO:0000313" key="2">
    <source>
        <dbReference type="EMBL" id="CBY35691.1"/>
    </source>
</evidence>
<dbReference type="EMBL" id="FN654664">
    <property type="protein sequence ID" value="CBY35691.1"/>
    <property type="molecule type" value="Genomic_DNA"/>
</dbReference>
<sequence length="21" mass="2197">PFSIEEASVSESELSNSARGT</sequence>
<feature type="region of interest" description="Disordered" evidence="1">
    <location>
        <begin position="1"/>
        <end position="21"/>
    </location>
</feature>
<proteinExistence type="predicted"/>
<name>E4YJN0_OIKDI</name>
<feature type="compositionally biased region" description="Polar residues" evidence="1">
    <location>
        <begin position="9"/>
        <end position="21"/>
    </location>
</feature>
<accession>E4YJN0</accession>
<feature type="non-terminal residue" evidence="2">
    <location>
        <position position="1"/>
    </location>
</feature>